<gene>
    <name evidence="1" type="ORF">MNBD_UNCLBAC01-1743</name>
</gene>
<dbReference type="Gene3D" id="3.40.50.11010">
    <property type="match status" value="1"/>
</dbReference>
<accession>A0A3B1DI26</accession>
<feature type="non-terminal residue" evidence="1">
    <location>
        <position position="1"/>
    </location>
</feature>
<dbReference type="AlphaFoldDB" id="A0A3B1DI26"/>
<protein>
    <recommendedName>
        <fullName evidence="2">Glycosyltransferase</fullName>
    </recommendedName>
</protein>
<reference evidence="1" key="1">
    <citation type="submission" date="2018-06" db="EMBL/GenBank/DDBJ databases">
        <authorList>
            <person name="Zhirakovskaya E."/>
        </authorList>
    </citation>
    <scope>NUCLEOTIDE SEQUENCE</scope>
</reference>
<organism evidence="1">
    <name type="scientific">hydrothermal vent metagenome</name>
    <dbReference type="NCBI Taxonomy" id="652676"/>
    <lineage>
        <taxon>unclassified sequences</taxon>
        <taxon>metagenomes</taxon>
        <taxon>ecological metagenomes</taxon>
    </lineage>
</organism>
<evidence type="ECO:0008006" key="2">
    <source>
        <dbReference type="Google" id="ProtNLM"/>
    </source>
</evidence>
<dbReference type="Gene3D" id="3.40.50.2000">
    <property type="entry name" value="Glycogen Phosphorylase B"/>
    <property type="match status" value="1"/>
</dbReference>
<dbReference type="EMBL" id="UOGJ01000069">
    <property type="protein sequence ID" value="VAX35658.1"/>
    <property type="molecule type" value="Genomic_DNA"/>
</dbReference>
<sequence length="289" mass="33851">NKFLLIVQFNIVLFLLNFRNPLIWVTSPAARDIVLYLKKRCKKCVYYCCDNLAHFPGVDKEYIERLETDIQKNSDISFFVNNQLMEERKAVTRVSRHTEHGVDYEHFAQCLDKKLPIPDDIKNIKTPIVGYMGEIQSLDLDLIVYLAKKEPNFSFVFVGEVYTAVSDIALPSNVYFFGKRAYDLLPNYLQMFACCCLYYKMDDIFNKYRNPKKLMEYLATGKPVISVGIIQMKAFKDYVYIAENYEEFHACLVQAVSKTNPVQIEKCRMFAQQHTWDNVALRIMQNIIR</sequence>
<dbReference type="SUPFAM" id="SSF53756">
    <property type="entry name" value="UDP-Glycosyltransferase/glycogen phosphorylase"/>
    <property type="match status" value="1"/>
</dbReference>
<evidence type="ECO:0000313" key="1">
    <source>
        <dbReference type="EMBL" id="VAX35658.1"/>
    </source>
</evidence>
<proteinExistence type="predicted"/>
<name>A0A3B1DI26_9ZZZZ</name>